<evidence type="ECO:0000256" key="3">
    <source>
        <dbReference type="ARBA" id="ARBA00022729"/>
    </source>
</evidence>
<dbReference type="Gene3D" id="3.40.190.10">
    <property type="entry name" value="Periplasmic binding protein-like II"/>
    <property type="match status" value="2"/>
</dbReference>
<comment type="subcellular location">
    <subcellularLocation>
        <location evidence="1">Periplasm</location>
    </subcellularLocation>
</comment>
<comment type="caution">
    <text evidence="5">The sequence shown here is derived from an EMBL/GenBank/DDBJ whole genome shotgun (WGS) entry which is preliminary data.</text>
</comment>
<dbReference type="Proteomes" id="UP001501747">
    <property type="component" value="Unassembled WGS sequence"/>
</dbReference>
<evidence type="ECO:0000313" key="5">
    <source>
        <dbReference type="EMBL" id="GAA4005932.1"/>
    </source>
</evidence>
<reference evidence="6" key="1">
    <citation type="journal article" date="2019" name="Int. J. Syst. Evol. Microbiol.">
        <title>The Global Catalogue of Microorganisms (GCM) 10K type strain sequencing project: providing services to taxonomists for standard genome sequencing and annotation.</title>
        <authorList>
            <consortium name="The Broad Institute Genomics Platform"/>
            <consortium name="The Broad Institute Genome Sequencing Center for Infectious Disease"/>
            <person name="Wu L."/>
            <person name="Ma J."/>
        </authorList>
    </citation>
    <scope>NUCLEOTIDE SEQUENCE [LARGE SCALE GENOMIC DNA]</scope>
    <source>
        <strain evidence="6">JCM 17342</strain>
    </source>
</reference>
<evidence type="ECO:0000259" key="4">
    <source>
        <dbReference type="Pfam" id="PF09084"/>
    </source>
</evidence>
<dbReference type="PANTHER" id="PTHR30024">
    <property type="entry name" value="ALIPHATIC SULFONATES-BINDING PROTEIN-RELATED"/>
    <property type="match status" value="1"/>
</dbReference>
<dbReference type="SUPFAM" id="SSF53850">
    <property type="entry name" value="Periplasmic binding protein-like II"/>
    <property type="match status" value="1"/>
</dbReference>
<evidence type="ECO:0000256" key="2">
    <source>
        <dbReference type="ARBA" id="ARBA00010742"/>
    </source>
</evidence>
<protein>
    <submittedName>
        <fullName evidence="5">ABC transporter substrate-binding protein</fullName>
    </submittedName>
</protein>
<proteinExistence type="inferred from homology"/>
<sequence length="343" mass="35907">MNRRGIPGGPSSRPSRILGAVLTAATLMASLGGCGLLGGSSNEDKPSGGGENMKIRLGLVKVVDVAPVYIAQQAGFFKAEGLDLELIPLTTSAVGIDKMAAGDMDMVHGNYVSMFTAHAKKVVDLKWVSDCYAAKPNVWMTMTSPTSSVKSMSDLPGKKVAVTTTSNLADMTVWSVLSANNIDAKQIKYVQMPFGEMAAALKNGNVDAAVMAEPFITQAAKSMGAVRVFDAASGPTESIPMAGYSTNAKFAKENPKALAAFQRGLAKGVEIANADRGRVETAVQGYAGIDAQTASIMNIGAYPSSLEAARLQRVPDLMKDFGILSERIDVSTMVLPQAPVPAK</sequence>
<organism evidence="5 6">
    <name type="scientific">Allokutzneria multivorans</name>
    <dbReference type="NCBI Taxonomy" id="1142134"/>
    <lineage>
        <taxon>Bacteria</taxon>
        <taxon>Bacillati</taxon>
        <taxon>Actinomycetota</taxon>
        <taxon>Actinomycetes</taxon>
        <taxon>Pseudonocardiales</taxon>
        <taxon>Pseudonocardiaceae</taxon>
        <taxon>Allokutzneria</taxon>
    </lineage>
</organism>
<evidence type="ECO:0000313" key="6">
    <source>
        <dbReference type="Proteomes" id="UP001501747"/>
    </source>
</evidence>
<dbReference type="EMBL" id="BAABAL010000008">
    <property type="protein sequence ID" value="GAA4005932.1"/>
    <property type="molecule type" value="Genomic_DNA"/>
</dbReference>
<dbReference type="InterPro" id="IPR015168">
    <property type="entry name" value="SsuA/THI5"/>
</dbReference>
<keyword evidence="6" id="KW-1185">Reference proteome</keyword>
<dbReference type="RefSeq" id="WP_344874928.1">
    <property type="nucleotide sequence ID" value="NZ_BAABAL010000008.1"/>
</dbReference>
<dbReference type="PROSITE" id="PS51257">
    <property type="entry name" value="PROKAR_LIPOPROTEIN"/>
    <property type="match status" value="1"/>
</dbReference>
<evidence type="ECO:0000256" key="1">
    <source>
        <dbReference type="ARBA" id="ARBA00004418"/>
    </source>
</evidence>
<keyword evidence="3" id="KW-0732">Signal</keyword>
<gene>
    <name evidence="5" type="ORF">GCM10022247_29540</name>
</gene>
<comment type="similarity">
    <text evidence="2">Belongs to the bacterial solute-binding protein SsuA/TauA family.</text>
</comment>
<name>A0ABP7S382_9PSEU</name>
<dbReference type="Pfam" id="PF09084">
    <property type="entry name" value="NMT1"/>
    <property type="match status" value="1"/>
</dbReference>
<dbReference type="PANTHER" id="PTHR30024:SF47">
    <property type="entry name" value="TAURINE-BINDING PERIPLASMIC PROTEIN"/>
    <property type="match status" value="1"/>
</dbReference>
<feature type="domain" description="SsuA/THI5-like" evidence="4">
    <location>
        <begin position="64"/>
        <end position="274"/>
    </location>
</feature>
<accession>A0ABP7S382</accession>